<proteinExistence type="predicted"/>
<protein>
    <submittedName>
        <fullName evidence="3">Basic proline-rich protein-like</fullName>
    </submittedName>
</protein>
<dbReference type="GeneID" id="121143899"/>
<evidence type="ECO:0000313" key="2">
    <source>
        <dbReference type="Proteomes" id="UP000886700"/>
    </source>
</evidence>
<feature type="compositionally biased region" description="Gly residues" evidence="1">
    <location>
        <begin position="61"/>
        <end position="72"/>
    </location>
</feature>
<feature type="compositionally biased region" description="Low complexity" evidence="1">
    <location>
        <begin position="30"/>
        <end position="48"/>
    </location>
</feature>
<evidence type="ECO:0000313" key="3">
    <source>
        <dbReference type="RefSeq" id="XP_040612303.1"/>
    </source>
</evidence>
<reference evidence="3" key="1">
    <citation type="submission" date="2025-08" db="UniProtKB">
        <authorList>
            <consortium name="RefSeq"/>
        </authorList>
    </citation>
    <scope>IDENTIFICATION</scope>
    <source>
        <tissue evidence="3">Liver</tissue>
    </source>
</reference>
<sequence>MKTFAKVFQERAVAPNRRSRGRPPPRERAGMMMSPAAAAGERARGGPPHEVTWHPTSSSCGGRGRATEGGGVRLRLPGLSLPPPGGAWLAGTAPPIRAAHPRPRPRRSPGSTAVGPLKLRRSLPPSPPGLLEATPLAIRPAHFPRRAQRRRAAAPPTPRPPGPAQRFEVAGTATPSEWRARREAVLGI</sequence>
<feature type="compositionally biased region" description="Basic residues" evidence="1">
    <location>
        <begin position="142"/>
        <end position="152"/>
    </location>
</feature>
<dbReference type="RefSeq" id="XP_040612303.1">
    <property type="nucleotide sequence ID" value="XM_040756369.1"/>
</dbReference>
<keyword evidence="2" id="KW-1185">Reference proteome</keyword>
<dbReference type="Proteomes" id="UP000886700">
    <property type="component" value="Unplaced"/>
</dbReference>
<evidence type="ECO:0000256" key="1">
    <source>
        <dbReference type="SAM" id="MobiDB-lite"/>
    </source>
</evidence>
<accession>A0ABM2YBW0</accession>
<organism evidence="2 3">
    <name type="scientific">Mesocricetus auratus</name>
    <name type="common">Golden hamster</name>
    <dbReference type="NCBI Taxonomy" id="10036"/>
    <lineage>
        <taxon>Eukaryota</taxon>
        <taxon>Metazoa</taxon>
        <taxon>Chordata</taxon>
        <taxon>Craniata</taxon>
        <taxon>Vertebrata</taxon>
        <taxon>Euteleostomi</taxon>
        <taxon>Mammalia</taxon>
        <taxon>Eutheria</taxon>
        <taxon>Euarchontoglires</taxon>
        <taxon>Glires</taxon>
        <taxon>Rodentia</taxon>
        <taxon>Myomorpha</taxon>
        <taxon>Muroidea</taxon>
        <taxon>Cricetidae</taxon>
        <taxon>Cricetinae</taxon>
        <taxon>Mesocricetus</taxon>
    </lineage>
</organism>
<name>A0ABM2YBW0_MESAU</name>
<feature type="region of interest" description="Disordered" evidence="1">
    <location>
        <begin position="1"/>
        <end position="178"/>
    </location>
</feature>
<feature type="compositionally biased region" description="Low complexity" evidence="1">
    <location>
        <begin position="86"/>
        <end position="98"/>
    </location>
</feature>
<gene>
    <name evidence="3" type="primary">LOC121143899</name>
</gene>